<protein>
    <submittedName>
        <fullName evidence="2">Uncharacterized protein</fullName>
    </submittedName>
</protein>
<keyword evidence="3" id="KW-1185">Reference proteome</keyword>
<dbReference type="STRING" id="41047.A0A397HH78"/>
<evidence type="ECO:0000256" key="1">
    <source>
        <dbReference type="SAM" id="MobiDB-lite"/>
    </source>
</evidence>
<gene>
    <name evidence="2" type="ORF">CDV56_108835</name>
</gene>
<dbReference type="Proteomes" id="UP000215305">
    <property type="component" value="Unassembled WGS sequence"/>
</dbReference>
<proteinExistence type="predicted"/>
<name>A0A397HH78_ASPTH</name>
<reference evidence="2" key="1">
    <citation type="submission" date="2018-08" db="EMBL/GenBank/DDBJ databases">
        <title>Draft genome sequence of azole-resistant Aspergillus thermomutatus (Neosartorya pseudofischeri) strain HMR AF 39, isolated from a human nasal aspirate.</title>
        <authorList>
            <person name="Parent-Michaud M."/>
            <person name="Dufresne P.J."/>
            <person name="Fournier E."/>
            <person name="Martineau C."/>
            <person name="Moreira S."/>
            <person name="Perkins V."/>
            <person name="De Repentigny L."/>
            <person name="Dufresne S.F."/>
        </authorList>
    </citation>
    <scope>NUCLEOTIDE SEQUENCE [LARGE SCALE GENOMIC DNA]</scope>
    <source>
        <strain evidence="2">HMR AF 39</strain>
    </source>
</reference>
<feature type="compositionally biased region" description="Basic and acidic residues" evidence="1">
    <location>
        <begin position="340"/>
        <end position="349"/>
    </location>
</feature>
<evidence type="ECO:0000313" key="3">
    <source>
        <dbReference type="Proteomes" id="UP000215305"/>
    </source>
</evidence>
<sequence>MLSVSAGKPQFRSKHTATTALVLPEWWRNQDAVSWVLQFRKVLESIIYRCGEALQKALLIFEQNDATSDVHHTSLSQFLPKLCVRWKEFSDTKSITTTFLSSSVIYDDFDAMPVCNDPTEKLEKISLTDPEHESLSSEGEDPACLLKDEIVPVPRGINPVDFLMKFSSIVPVITTKKLITDGVNQEAEHQKLIDNALAYKASVQNKLTELTSAIDGFQSAFGRSYYPQTPSTSLIDKVRRVVRRRPLRSLFASFASFDDVQVAPAFQISDGITSEVAPRRVVANIYPFGRPQTFPDSVLCLKVKSEKKKLGDGVKLAKRKAKTSEGTSKRQKQPSSQRSNHSEHSEGPRYVDASEYESEMAGQIKPDDFKPGIIMPTEETLEQFRQHQKVFDNKAYQRENYEEVCKKLNIKNPDNLRMRSMNKGHSVEVLAANCDCGYSQHKVKG</sequence>
<accession>A0A397HH78</accession>
<dbReference type="EMBL" id="NKHU02000038">
    <property type="protein sequence ID" value="RHZ62317.1"/>
    <property type="molecule type" value="Genomic_DNA"/>
</dbReference>
<feature type="region of interest" description="Disordered" evidence="1">
    <location>
        <begin position="312"/>
        <end position="350"/>
    </location>
</feature>
<dbReference type="AlphaFoldDB" id="A0A397HH78"/>
<evidence type="ECO:0000313" key="2">
    <source>
        <dbReference type="EMBL" id="RHZ62317.1"/>
    </source>
</evidence>
<dbReference type="VEuPathDB" id="FungiDB:CDV56_108835"/>
<comment type="caution">
    <text evidence="2">The sequence shown here is derived from an EMBL/GenBank/DDBJ whole genome shotgun (WGS) entry which is preliminary data.</text>
</comment>
<dbReference type="RefSeq" id="XP_026616729.1">
    <property type="nucleotide sequence ID" value="XM_026762454.1"/>
</dbReference>
<organism evidence="2 3">
    <name type="scientific">Aspergillus thermomutatus</name>
    <name type="common">Neosartorya pseudofischeri</name>
    <dbReference type="NCBI Taxonomy" id="41047"/>
    <lineage>
        <taxon>Eukaryota</taxon>
        <taxon>Fungi</taxon>
        <taxon>Dikarya</taxon>
        <taxon>Ascomycota</taxon>
        <taxon>Pezizomycotina</taxon>
        <taxon>Eurotiomycetes</taxon>
        <taxon>Eurotiomycetidae</taxon>
        <taxon>Eurotiales</taxon>
        <taxon>Aspergillaceae</taxon>
        <taxon>Aspergillus</taxon>
        <taxon>Aspergillus subgen. Fumigati</taxon>
    </lineage>
</organism>
<dbReference type="GeneID" id="38130809"/>